<dbReference type="Gene3D" id="3.40.1280.10">
    <property type="match status" value="2"/>
</dbReference>
<comment type="similarity">
    <text evidence="1">Belongs to the class IV-like SAM-binding methyltransferase superfamily.</text>
</comment>
<comment type="caution">
    <text evidence="3">The sequence shown here is derived from an EMBL/GenBank/DDBJ whole genome shotgun (WGS) entry which is preliminary data.</text>
</comment>
<evidence type="ECO:0000313" key="4">
    <source>
        <dbReference type="Proteomes" id="UP001337655"/>
    </source>
</evidence>
<sequence>MSGQRPNSKKRKSTADGQHYISRDGQDTSRPSAVYRPTKGRGHTVSVALPGSVIANAVTHDQKTALAGHIARACAVFCVDEIVVFDDGHADTRAPERGGYTAFADPSFFLYHVLSYLETPPHLRKALFPMHPDLRTAGALPSLDMPHHMRSEDDCEYREGITTRSAQRKDGAPGMLVECGLRQQVFVPVELEENVRLTVQLPQHARSSAKDMVECNVVAPDAPREQAGYYWGYSVRQASSLSNVFTECPHDGGYDASIGTSERGHPVSSLADRASDRSLEPTWQHLLVVFGGVAGLEVALANDPELQAAGVHDASEVFDYWINLVPGQGSRTIRTEEAVWVGLACLSPLVEARNTNA</sequence>
<name>A0AAV9NZ73_9PEZI</name>
<dbReference type="InterPro" id="IPR029026">
    <property type="entry name" value="tRNA_m1G_MTases_N"/>
</dbReference>
<reference evidence="3 4" key="1">
    <citation type="submission" date="2023-08" db="EMBL/GenBank/DDBJ databases">
        <title>Black Yeasts Isolated from many extreme environments.</title>
        <authorList>
            <person name="Coleine C."/>
            <person name="Stajich J.E."/>
            <person name="Selbmann L."/>
        </authorList>
    </citation>
    <scope>NUCLEOTIDE SEQUENCE [LARGE SCALE GENOMIC DNA]</scope>
    <source>
        <strain evidence="3 4">CCFEE 5935</strain>
    </source>
</reference>
<dbReference type="SUPFAM" id="SSF75217">
    <property type="entry name" value="alpha/beta knot"/>
    <property type="match status" value="1"/>
</dbReference>
<dbReference type="SUPFAM" id="SSF50249">
    <property type="entry name" value="Nucleic acid-binding proteins"/>
    <property type="match status" value="1"/>
</dbReference>
<proteinExistence type="inferred from homology"/>
<accession>A0AAV9NZ73</accession>
<dbReference type="PANTHER" id="PTHR12150">
    <property type="entry name" value="CLASS IV SAM-BINDING METHYLTRANSFERASE-RELATED"/>
    <property type="match status" value="1"/>
</dbReference>
<dbReference type="AlphaFoldDB" id="A0AAV9NZ73"/>
<keyword evidence="4" id="KW-1185">Reference proteome</keyword>
<evidence type="ECO:0008006" key="5">
    <source>
        <dbReference type="Google" id="ProtNLM"/>
    </source>
</evidence>
<dbReference type="GeneID" id="89931309"/>
<evidence type="ECO:0000256" key="2">
    <source>
        <dbReference type="SAM" id="MobiDB-lite"/>
    </source>
</evidence>
<protein>
    <recommendedName>
        <fullName evidence="5">DUF171-domain-containing protein</fullName>
    </recommendedName>
</protein>
<dbReference type="Pfam" id="PF02598">
    <property type="entry name" value="Methyltrn_RNA_3"/>
    <property type="match status" value="1"/>
</dbReference>
<dbReference type="InterPro" id="IPR003750">
    <property type="entry name" value="Put_MeTrfase-C9orf114-like"/>
</dbReference>
<dbReference type="InterPro" id="IPR012340">
    <property type="entry name" value="NA-bd_OB-fold"/>
</dbReference>
<dbReference type="RefSeq" id="XP_064654578.1">
    <property type="nucleotide sequence ID" value="XM_064807205.1"/>
</dbReference>
<dbReference type="InterPro" id="IPR029028">
    <property type="entry name" value="Alpha/beta_knot_MTases"/>
</dbReference>
<dbReference type="Proteomes" id="UP001337655">
    <property type="component" value="Unassembled WGS sequence"/>
</dbReference>
<gene>
    <name evidence="3" type="ORF">LTR77_009979</name>
</gene>
<evidence type="ECO:0000256" key="1">
    <source>
        <dbReference type="ARBA" id="ARBA00009841"/>
    </source>
</evidence>
<organism evidence="3 4">
    <name type="scientific">Saxophila tyrrhenica</name>
    <dbReference type="NCBI Taxonomy" id="1690608"/>
    <lineage>
        <taxon>Eukaryota</taxon>
        <taxon>Fungi</taxon>
        <taxon>Dikarya</taxon>
        <taxon>Ascomycota</taxon>
        <taxon>Pezizomycotina</taxon>
        <taxon>Dothideomycetes</taxon>
        <taxon>Dothideomycetidae</taxon>
        <taxon>Mycosphaerellales</taxon>
        <taxon>Extremaceae</taxon>
        <taxon>Saxophila</taxon>
    </lineage>
</organism>
<dbReference type="EMBL" id="JAVRRT010000020">
    <property type="protein sequence ID" value="KAK5164285.1"/>
    <property type="molecule type" value="Genomic_DNA"/>
</dbReference>
<evidence type="ECO:0000313" key="3">
    <source>
        <dbReference type="EMBL" id="KAK5164285.1"/>
    </source>
</evidence>
<dbReference type="PANTHER" id="PTHR12150:SF13">
    <property type="entry name" value="METHYLTRANSFERASE C9ORF114-RELATED"/>
    <property type="match status" value="1"/>
</dbReference>
<dbReference type="CDD" id="cd18086">
    <property type="entry name" value="HsC9orf114-like"/>
    <property type="match status" value="1"/>
</dbReference>
<feature type="region of interest" description="Disordered" evidence="2">
    <location>
        <begin position="1"/>
        <end position="42"/>
    </location>
</feature>